<dbReference type="Proteomes" id="UP000008311">
    <property type="component" value="Unassembled WGS sequence"/>
</dbReference>
<sequence>MLVADSSATVMQNEYVFSDLNIFVANLLKNSVDLFFNECNANRNLCGPNLYETHFSPSTSSSSASPVHQSKATISLRKRRRFRNKAYNPTQIEPRKTEEVLVPGRGRGQGWINK</sequence>
<reference evidence="3" key="1">
    <citation type="journal article" date="2010" name="Nat. Biotechnol.">
        <title>Draft genome sequence of the oilseed species Ricinus communis.</title>
        <authorList>
            <person name="Chan A.P."/>
            <person name="Crabtree J."/>
            <person name="Zhao Q."/>
            <person name="Lorenzi H."/>
            <person name="Orvis J."/>
            <person name="Puiu D."/>
            <person name="Melake-Berhan A."/>
            <person name="Jones K.M."/>
            <person name="Redman J."/>
            <person name="Chen G."/>
            <person name="Cahoon E.B."/>
            <person name="Gedil M."/>
            <person name="Stanke M."/>
            <person name="Haas B.J."/>
            <person name="Wortman J.R."/>
            <person name="Fraser-Liggett C.M."/>
            <person name="Ravel J."/>
            <person name="Rabinowicz P.D."/>
        </authorList>
    </citation>
    <scope>NUCLEOTIDE SEQUENCE [LARGE SCALE GENOMIC DNA]</scope>
    <source>
        <strain evidence="3">cv. Hale</strain>
    </source>
</reference>
<feature type="compositionally biased region" description="Gly residues" evidence="1">
    <location>
        <begin position="105"/>
        <end position="114"/>
    </location>
</feature>
<keyword evidence="3" id="KW-1185">Reference proteome</keyword>
<evidence type="ECO:0000313" key="3">
    <source>
        <dbReference type="Proteomes" id="UP000008311"/>
    </source>
</evidence>
<accession>B9RXF8</accession>
<feature type="compositionally biased region" description="Low complexity" evidence="1">
    <location>
        <begin position="57"/>
        <end position="66"/>
    </location>
</feature>
<evidence type="ECO:0000313" key="2">
    <source>
        <dbReference type="EMBL" id="EEF43814.1"/>
    </source>
</evidence>
<dbReference type="EMBL" id="EQ973828">
    <property type="protein sequence ID" value="EEF43814.1"/>
    <property type="molecule type" value="Genomic_DNA"/>
</dbReference>
<feature type="region of interest" description="Disordered" evidence="1">
    <location>
        <begin position="57"/>
        <end position="114"/>
    </location>
</feature>
<gene>
    <name evidence="2" type="ORF">RCOM_0903550</name>
</gene>
<dbReference type="AlphaFoldDB" id="B9RXF8"/>
<name>B9RXF8_RICCO</name>
<protein>
    <submittedName>
        <fullName evidence="2">Uncharacterized protein</fullName>
    </submittedName>
</protein>
<proteinExistence type="predicted"/>
<organism evidence="2 3">
    <name type="scientific">Ricinus communis</name>
    <name type="common">Castor bean</name>
    <dbReference type="NCBI Taxonomy" id="3988"/>
    <lineage>
        <taxon>Eukaryota</taxon>
        <taxon>Viridiplantae</taxon>
        <taxon>Streptophyta</taxon>
        <taxon>Embryophyta</taxon>
        <taxon>Tracheophyta</taxon>
        <taxon>Spermatophyta</taxon>
        <taxon>Magnoliopsida</taxon>
        <taxon>eudicotyledons</taxon>
        <taxon>Gunneridae</taxon>
        <taxon>Pentapetalae</taxon>
        <taxon>rosids</taxon>
        <taxon>fabids</taxon>
        <taxon>Malpighiales</taxon>
        <taxon>Euphorbiaceae</taxon>
        <taxon>Acalyphoideae</taxon>
        <taxon>Acalypheae</taxon>
        <taxon>Ricinus</taxon>
    </lineage>
</organism>
<evidence type="ECO:0000256" key="1">
    <source>
        <dbReference type="SAM" id="MobiDB-lite"/>
    </source>
</evidence>
<dbReference type="InParanoid" id="B9RXF8"/>